<reference evidence="2" key="2">
    <citation type="submission" date="2015-01" db="EMBL/GenBank/DDBJ databases">
        <title>Evolutionary Origins and Diversification of the Mycorrhizal Mutualists.</title>
        <authorList>
            <consortium name="DOE Joint Genome Institute"/>
            <consortium name="Mycorrhizal Genomics Consortium"/>
            <person name="Kohler A."/>
            <person name="Kuo A."/>
            <person name="Nagy L.G."/>
            <person name="Floudas D."/>
            <person name="Copeland A."/>
            <person name="Barry K.W."/>
            <person name="Cichocki N."/>
            <person name="Veneault-Fourrey C."/>
            <person name="LaButti K."/>
            <person name="Lindquist E.A."/>
            <person name="Lipzen A."/>
            <person name="Lundell T."/>
            <person name="Morin E."/>
            <person name="Murat C."/>
            <person name="Riley R."/>
            <person name="Ohm R."/>
            <person name="Sun H."/>
            <person name="Tunlid A."/>
            <person name="Henrissat B."/>
            <person name="Grigoriev I.V."/>
            <person name="Hibbett D.S."/>
            <person name="Martin F."/>
        </authorList>
    </citation>
    <scope>NUCLEOTIDE SEQUENCE [LARGE SCALE GENOMIC DNA]</scope>
    <source>
        <strain evidence="2">Ve08.2h10</strain>
    </source>
</reference>
<dbReference type="InParanoid" id="A0A0D0DAD1"/>
<organism evidence="1 2">
    <name type="scientific">Paxillus rubicundulus Ve08.2h10</name>
    <dbReference type="NCBI Taxonomy" id="930991"/>
    <lineage>
        <taxon>Eukaryota</taxon>
        <taxon>Fungi</taxon>
        <taxon>Dikarya</taxon>
        <taxon>Basidiomycota</taxon>
        <taxon>Agaricomycotina</taxon>
        <taxon>Agaricomycetes</taxon>
        <taxon>Agaricomycetidae</taxon>
        <taxon>Boletales</taxon>
        <taxon>Paxilineae</taxon>
        <taxon>Paxillaceae</taxon>
        <taxon>Paxillus</taxon>
    </lineage>
</organism>
<dbReference type="HOGENOM" id="CLU_3033057_0_0_1"/>
<dbReference type="AlphaFoldDB" id="A0A0D0DAD1"/>
<keyword evidence="2" id="KW-1185">Reference proteome</keyword>
<sequence>MRVALRRSRQRSSHGWFEACPGATCSVRSARVTLELCSSFCTSLRATRSRSTSRR</sequence>
<protein>
    <submittedName>
        <fullName evidence="1">Uncharacterized protein</fullName>
    </submittedName>
</protein>
<evidence type="ECO:0000313" key="1">
    <source>
        <dbReference type="EMBL" id="KIK74175.1"/>
    </source>
</evidence>
<accession>A0A0D0DAD1</accession>
<evidence type="ECO:0000313" key="2">
    <source>
        <dbReference type="Proteomes" id="UP000054538"/>
    </source>
</evidence>
<gene>
    <name evidence="1" type="ORF">PAXRUDRAFT_557226</name>
</gene>
<name>A0A0D0DAD1_9AGAM</name>
<proteinExistence type="predicted"/>
<dbReference type="EMBL" id="KN829099">
    <property type="protein sequence ID" value="KIK74175.1"/>
    <property type="molecule type" value="Genomic_DNA"/>
</dbReference>
<dbReference type="Proteomes" id="UP000054538">
    <property type="component" value="Unassembled WGS sequence"/>
</dbReference>
<reference evidence="1 2" key="1">
    <citation type="submission" date="2014-04" db="EMBL/GenBank/DDBJ databases">
        <authorList>
            <consortium name="DOE Joint Genome Institute"/>
            <person name="Kuo A."/>
            <person name="Kohler A."/>
            <person name="Jargeat P."/>
            <person name="Nagy L.G."/>
            <person name="Floudas D."/>
            <person name="Copeland A."/>
            <person name="Barry K.W."/>
            <person name="Cichocki N."/>
            <person name="Veneault-Fourrey C."/>
            <person name="LaButti K."/>
            <person name="Lindquist E.A."/>
            <person name="Lipzen A."/>
            <person name="Lundell T."/>
            <person name="Morin E."/>
            <person name="Murat C."/>
            <person name="Sun H."/>
            <person name="Tunlid A."/>
            <person name="Henrissat B."/>
            <person name="Grigoriev I.V."/>
            <person name="Hibbett D.S."/>
            <person name="Martin F."/>
            <person name="Nordberg H.P."/>
            <person name="Cantor M.N."/>
            <person name="Hua S.X."/>
        </authorList>
    </citation>
    <scope>NUCLEOTIDE SEQUENCE [LARGE SCALE GENOMIC DNA]</scope>
    <source>
        <strain evidence="1 2">Ve08.2h10</strain>
    </source>
</reference>